<gene>
    <name evidence="1" type="ordered locus">AM1_E0125</name>
</gene>
<organism evidence="1 2">
    <name type="scientific">Acaryochloris marina (strain MBIC 11017)</name>
    <dbReference type="NCBI Taxonomy" id="329726"/>
    <lineage>
        <taxon>Bacteria</taxon>
        <taxon>Bacillati</taxon>
        <taxon>Cyanobacteriota</taxon>
        <taxon>Cyanophyceae</taxon>
        <taxon>Acaryochloridales</taxon>
        <taxon>Acaryochloridaceae</taxon>
        <taxon>Acaryochloris</taxon>
    </lineage>
</organism>
<sequence>MPLQPHHVEVKHEQKYLIDTILVQNYYIGLASPQFTPLEIHS</sequence>
<dbReference type="EMBL" id="CP000842">
    <property type="protein sequence ID" value="ABW32894.1"/>
    <property type="molecule type" value="Genomic_DNA"/>
</dbReference>
<reference evidence="1 2" key="1">
    <citation type="journal article" date="2008" name="Proc. Natl. Acad. Sci. U.S.A.">
        <title>Niche adaptation and genome expansion in the chlorophyll d-producing cyanobacterium Acaryochloris marina.</title>
        <authorList>
            <person name="Swingley W.D."/>
            <person name="Chen M."/>
            <person name="Cheung P.C."/>
            <person name="Conrad A.L."/>
            <person name="Dejesa L.C."/>
            <person name="Hao J."/>
            <person name="Honchak B.M."/>
            <person name="Karbach L.E."/>
            <person name="Kurdoglu A."/>
            <person name="Lahiri S."/>
            <person name="Mastrian S.D."/>
            <person name="Miyashita H."/>
            <person name="Page L."/>
            <person name="Ramakrishna P."/>
            <person name="Satoh S."/>
            <person name="Sattley W.M."/>
            <person name="Shimada Y."/>
            <person name="Taylor H.L."/>
            <person name="Tomo T."/>
            <person name="Tsuchiya T."/>
            <person name="Wang Z.T."/>
            <person name="Raymond J."/>
            <person name="Mimuro M."/>
            <person name="Blankenship R.E."/>
            <person name="Touchman J.W."/>
        </authorList>
    </citation>
    <scope>NUCLEOTIDE SEQUENCE [LARGE SCALE GENOMIC DNA]</scope>
    <source>
        <strain evidence="2">MBIC 11017</strain>
        <plasmid evidence="2">Plasmid pREB5</plasmid>
    </source>
</reference>
<name>A8ZPF8_ACAM1</name>
<protein>
    <submittedName>
        <fullName evidence="1">Uncharacterized protein</fullName>
    </submittedName>
</protein>
<keyword evidence="1" id="KW-0614">Plasmid</keyword>
<evidence type="ECO:0000313" key="2">
    <source>
        <dbReference type="Proteomes" id="UP000000268"/>
    </source>
</evidence>
<evidence type="ECO:0000313" key="1">
    <source>
        <dbReference type="EMBL" id="ABW32894.1"/>
    </source>
</evidence>
<geneLocation type="plasmid" evidence="1 2">
    <name>pREB5</name>
</geneLocation>
<dbReference type="HOGENOM" id="CLU_3245632_0_0_3"/>
<dbReference type="Proteomes" id="UP000000268">
    <property type="component" value="Plasmid pREB5"/>
</dbReference>
<keyword evidence="2" id="KW-1185">Reference proteome</keyword>
<accession>A8ZPF8</accession>
<proteinExistence type="predicted"/>
<dbReference type="KEGG" id="amr:AM1_E0125"/>
<dbReference type="AlphaFoldDB" id="A8ZPF8"/>